<dbReference type="OrthoDB" id="429813at2759"/>
<accession>A0A9N9L9R5</accession>
<dbReference type="Proteomes" id="UP000696280">
    <property type="component" value="Unassembled WGS sequence"/>
</dbReference>
<proteinExistence type="predicted"/>
<reference evidence="1" key="1">
    <citation type="submission" date="2021-07" db="EMBL/GenBank/DDBJ databases">
        <authorList>
            <person name="Durling M."/>
        </authorList>
    </citation>
    <scope>NUCLEOTIDE SEQUENCE</scope>
</reference>
<evidence type="ECO:0008006" key="3">
    <source>
        <dbReference type="Google" id="ProtNLM"/>
    </source>
</evidence>
<evidence type="ECO:0000313" key="2">
    <source>
        <dbReference type="Proteomes" id="UP000696280"/>
    </source>
</evidence>
<name>A0A9N9L9R5_9HELO</name>
<gene>
    <name evidence="1" type="ORF">HYFRA_00013376</name>
</gene>
<organism evidence="1 2">
    <name type="scientific">Hymenoscyphus fraxineus</name>
    <dbReference type="NCBI Taxonomy" id="746836"/>
    <lineage>
        <taxon>Eukaryota</taxon>
        <taxon>Fungi</taxon>
        <taxon>Dikarya</taxon>
        <taxon>Ascomycota</taxon>
        <taxon>Pezizomycotina</taxon>
        <taxon>Leotiomycetes</taxon>
        <taxon>Helotiales</taxon>
        <taxon>Helotiaceae</taxon>
        <taxon>Hymenoscyphus</taxon>
    </lineage>
</organism>
<keyword evidence="2" id="KW-1185">Reference proteome</keyword>
<comment type="caution">
    <text evidence="1">The sequence shown here is derived from an EMBL/GenBank/DDBJ whole genome shotgun (WGS) entry which is preliminary data.</text>
</comment>
<protein>
    <recommendedName>
        <fullName evidence="3">Pyoverdine/dityrosine biosynthesis protein</fullName>
    </recommendedName>
</protein>
<dbReference type="PANTHER" id="PTHR37285">
    <property type="entry name" value="SPORE WALL MATURATION PROTEIN DIT1"/>
    <property type="match status" value="1"/>
</dbReference>
<evidence type="ECO:0000313" key="1">
    <source>
        <dbReference type="EMBL" id="CAG8960553.1"/>
    </source>
</evidence>
<dbReference type="PANTHER" id="PTHR37285:SF5">
    <property type="entry name" value="SPORE WALL MATURATION PROTEIN DIT1"/>
    <property type="match status" value="1"/>
</dbReference>
<dbReference type="AlphaFoldDB" id="A0A9N9L9R5"/>
<dbReference type="InterPro" id="IPR007817">
    <property type="entry name" value="Isocyanide_synthase_DIT1"/>
</dbReference>
<sequence length="603" mass="67942">MEFDNSGGSVYHRTQAVYIRSVDGQLIRSIGANHEKIATNWEIIRSQLPTNFSDLVDGPRRLSYHDSERPSSVELTVYEKQRDGEDDVVGLVLETSPNGLDNPFQNFFISLLLKQMHLHLYNPTPHFVDRGCTDAIVDLFDNYLRNSGSKDEWGQGGRTFFKNKVAFFTSRNAKVEFCLPAFPCKSSNTEKVMGTMPDRGEEMALRMLHSFVREVEAIYTPGAKVWIISDGHVFSDCIGVDDDLVDAYTASLVEMNASIASQERGPDRVGFKSLVDLFDLKSSSHTVSSLDISNIDHFLNTKVTTEAELSRQVLMSGCQSEKANLRRRIDSQEPSILALYRGFSRFMLEDLELHPYTKPMSRSQRKKLSVKVSFEMIMRNQAYSNLVELLFPDHVRLSIHAHTNSGPKFGVRMFDKNFVKTVRSIEDCTESEGPSCDLLHIPTPWHNCTFQFVDSPIIYVAKSKIIKDALQSGLVEGGWVEGRPGKGGYFEIRKSQPQPPSIETEKEPVIEKAASKQEAVVELQVSEKPSRQSIMQHSGVLGSLVPILGGWPRFLLRLGGVDVGVLGIRGSLFHWSWPWKRTQVCYQLFFWGRGNLVEDCGAV</sequence>
<dbReference type="Pfam" id="PF05141">
    <property type="entry name" value="DIT1_PvcA"/>
    <property type="match status" value="1"/>
</dbReference>
<dbReference type="EMBL" id="CAJVRL010000100">
    <property type="protein sequence ID" value="CAG8960553.1"/>
    <property type="molecule type" value="Genomic_DNA"/>
</dbReference>